<gene>
    <name evidence="4" type="ORF">Lupro_09380</name>
</gene>
<feature type="signal peptide" evidence="2">
    <location>
        <begin position="1"/>
        <end position="18"/>
    </location>
</feature>
<dbReference type="SUPFAM" id="SSF56925">
    <property type="entry name" value="OMPA-like"/>
    <property type="match status" value="1"/>
</dbReference>
<name>A0A0X8G7I3_9FLAO</name>
<dbReference type="OrthoDB" id="1422914at2"/>
<dbReference type="Pfam" id="PF13505">
    <property type="entry name" value="OMP_b-brl"/>
    <property type="match status" value="1"/>
</dbReference>
<dbReference type="Proteomes" id="UP000059672">
    <property type="component" value="Chromosome"/>
</dbReference>
<feature type="domain" description="Outer membrane protein beta-barrel" evidence="3">
    <location>
        <begin position="5"/>
        <end position="189"/>
    </location>
</feature>
<evidence type="ECO:0000256" key="2">
    <source>
        <dbReference type="SAM" id="SignalP"/>
    </source>
</evidence>
<dbReference type="AlphaFoldDB" id="A0A0X8G7I3"/>
<proteinExistence type="predicted"/>
<dbReference type="EMBL" id="CP013355">
    <property type="protein sequence ID" value="AMC11463.1"/>
    <property type="molecule type" value="Genomic_DNA"/>
</dbReference>
<reference evidence="4 5" key="2">
    <citation type="journal article" date="2016" name="Int. J. Syst. Evol. Microbiol.">
        <title>Lutibacter profundi sp. nov., isolated from a deep-sea hydrothermal system on the Arctic Mid-Ocean Ridge and emended description of the genus Lutibacter.</title>
        <authorList>
            <person name="Le Moine Bauer S."/>
            <person name="Roalkvam I."/>
            <person name="Steen I.H."/>
            <person name="Dahle H."/>
        </authorList>
    </citation>
    <scope>NUCLEOTIDE SEQUENCE [LARGE SCALE GENOMIC DNA]</scope>
    <source>
        <strain evidence="4 5">LP1</strain>
    </source>
</reference>
<evidence type="ECO:0000313" key="5">
    <source>
        <dbReference type="Proteomes" id="UP000059672"/>
    </source>
</evidence>
<keyword evidence="5" id="KW-1185">Reference proteome</keyword>
<accession>A0A0X8G7I3</accession>
<dbReference type="KEGG" id="lut:Lupro_09380"/>
<organism evidence="4 5">
    <name type="scientific">Lutibacter profundi</name>
    <dbReference type="NCBI Taxonomy" id="1622118"/>
    <lineage>
        <taxon>Bacteria</taxon>
        <taxon>Pseudomonadati</taxon>
        <taxon>Bacteroidota</taxon>
        <taxon>Flavobacteriia</taxon>
        <taxon>Flavobacteriales</taxon>
        <taxon>Flavobacteriaceae</taxon>
        <taxon>Lutibacter</taxon>
    </lineage>
</organism>
<keyword evidence="1 2" id="KW-0732">Signal</keyword>
<sequence length="212" mass="23962">MKKITLLLLVLVATSAFAQQIYIEGGKTLASFDYKNSQGDRIDNLQATPHSFMTVGYRDQLFIKNLNISLGTSYAGYGAIGSDDAVGNYMEWDVNYLEFNIGLDYKLFKIKKAQFYIKGTASMAFFVQGTQTINYKVIDLKSQDDFDKTVFDFRAGFGFLHPISENLGFYVQYMRGKSLKLKEGTAVTNDQEELRYVSDNISFGLLINISKK</sequence>
<reference evidence="5" key="1">
    <citation type="submission" date="2015-12" db="EMBL/GenBank/DDBJ databases">
        <title>Complete genome sequence of Lutibacter profundus strain LP1.</title>
        <authorList>
            <person name="Wissuwa J."/>
            <person name="Le Moine Bauer S."/>
            <person name="Stokke R."/>
            <person name="Dahle H."/>
            <person name="Steen I.H."/>
        </authorList>
    </citation>
    <scope>NUCLEOTIDE SEQUENCE [LARGE SCALE GENOMIC DNA]</scope>
    <source>
        <strain evidence="5">LP1</strain>
    </source>
</reference>
<evidence type="ECO:0000313" key="4">
    <source>
        <dbReference type="EMBL" id="AMC11463.1"/>
    </source>
</evidence>
<feature type="chain" id="PRO_5007066302" description="Outer membrane protein beta-barrel domain-containing protein" evidence="2">
    <location>
        <begin position="19"/>
        <end position="212"/>
    </location>
</feature>
<dbReference type="InterPro" id="IPR027385">
    <property type="entry name" value="Beta-barrel_OMP"/>
</dbReference>
<protein>
    <recommendedName>
        <fullName evidence="3">Outer membrane protein beta-barrel domain-containing protein</fullName>
    </recommendedName>
</protein>
<dbReference type="RefSeq" id="WP_068209239.1">
    <property type="nucleotide sequence ID" value="NZ_CP013355.1"/>
</dbReference>
<evidence type="ECO:0000256" key="1">
    <source>
        <dbReference type="ARBA" id="ARBA00022729"/>
    </source>
</evidence>
<dbReference type="InterPro" id="IPR011250">
    <property type="entry name" value="OMP/PagP_B-barrel"/>
</dbReference>
<evidence type="ECO:0000259" key="3">
    <source>
        <dbReference type="Pfam" id="PF13505"/>
    </source>
</evidence>
<dbReference type="STRING" id="1622118.Lupro_09380"/>